<dbReference type="Proteomes" id="UP000824890">
    <property type="component" value="Unassembled WGS sequence"/>
</dbReference>
<accession>A0ABQ8BD58</accession>
<protein>
    <recommendedName>
        <fullName evidence="4">CST complex subunit CTC1</fullName>
    </recommendedName>
</protein>
<keyword evidence="1" id="KW-0472">Membrane</keyword>
<evidence type="ECO:0000313" key="3">
    <source>
        <dbReference type="Proteomes" id="UP000824890"/>
    </source>
</evidence>
<keyword evidence="1" id="KW-1133">Transmembrane helix</keyword>
<keyword evidence="3" id="KW-1185">Reference proteome</keyword>
<feature type="non-terminal residue" evidence="2">
    <location>
        <position position="1"/>
    </location>
</feature>
<dbReference type="EMBL" id="JAGKQM010000011">
    <property type="protein sequence ID" value="KAH0902181.1"/>
    <property type="molecule type" value="Genomic_DNA"/>
</dbReference>
<comment type="caution">
    <text evidence="2">The sequence shown here is derived from an EMBL/GenBank/DDBJ whole genome shotgun (WGS) entry which is preliminary data.</text>
</comment>
<evidence type="ECO:0000313" key="2">
    <source>
        <dbReference type="EMBL" id="KAH0902181.1"/>
    </source>
</evidence>
<reference evidence="2 3" key="1">
    <citation type="submission" date="2021-05" db="EMBL/GenBank/DDBJ databases">
        <title>Genome Assembly of Synthetic Allotetraploid Brassica napus Reveals Homoeologous Exchanges between Subgenomes.</title>
        <authorList>
            <person name="Davis J.T."/>
        </authorList>
    </citation>
    <scope>NUCLEOTIDE SEQUENCE [LARGE SCALE GENOMIC DNA]</scope>
    <source>
        <strain evidence="3">cv. Da-Ae</strain>
        <tissue evidence="2">Seedling</tissue>
    </source>
</reference>
<proteinExistence type="predicted"/>
<name>A0ABQ8BD58_BRANA</name>
<gene>
    <name evidence="2" type="ORF">HID58_041684</name>
</gene>
<feature type="transmembrane region" description="Helical" evidence="1">
    <location>
        <begin position="50"/>
        <end position="72"/>
    </location>
</feature>
<organism evidence="2 3">
    <name type="scientific">Brassica napus</name>
    <name type="common">Rape</name>
    <dbReference type="NCBI Taxonomy" id="3708"/>
    <lineage>
        <taxon>Eukaryota</taxon>
        <taxon>Viridiplantae</taxon>
        <taxon>Streptophyta</taxon>
        <taxon>Embryophyta</taxon>
        <taxon>Tracheophyta</taxon>
        <taxon>Spermatophyta</taxon>
        <taxon>Magnoliopsida</taxon>
        <taxon>eudicotyledons</taxon>
        <taxon>Gunneridae</taxon>
        <taxon>Pentapetalae</taxon>
        <taxon>rosids</taxon>
        <taxon>malvids</taxon>
        <taxon>Brassicales</taxon>
        <taxon>Brassicaceae</taxon>
        <taxon>Brassiceae</taxon>
        <taxon>Brassica</taxon>
    </lineage>
</organism>
<keyword evidence="1" id="KW-0812">Transmembrane</keyword>
<evidence type="ECO:0000256" key="1">
    <source>
        <dbReference type="SAM" id="Phobius"/>
    </source>
</evidence>
<sequence>SYMEIIFIVKHCWDKETVINSKTLPDVTIETTNFKILSDTGGALAHRRRLLHSLLLLSFEFYSLSMLFFEVFKLSFPDLKLMTPVVTLVVTDAQSQVVETVLFSGGSWKACTCASSPFHPGLYTGILSLLSSRSCRLNLRCSLSMLGKRYAVLTVDGSSASHVGADLDLMWSFSSANLLSGDCVTDVSPSTLSVWSWPKIKFHVEDVDLVIGGCGVSLLSRRPELESRDPFSIFIPEVFCLGSHPLCPDEDYGPSPVCLISHPKPSFSCLSSVIAFMESIVKLNPLSASVKPQMVGSEGYTFLLGAIFGGFPKCSSMAHHQSSTPTRANTKGFLFLSWSLSKLEDCSPLALFLIKASQNSSCRGHERPLSTILRFVGVITSIKTPLCEKDFVFGYVVNELCRYPDRLMPYVMVRLGPEGTTILIPMRIEVTEHLTSLLVCGTFELSFDLLSGLSKLVSLSLYCLILNVFSRIAHLLLDVAFIFVIGGSL</sequence>
<evidence type="ECO:0008006" key="4">
    <source>
        <dbReference type="Google" id="ProtNLM"/>
    </source>
</evidence>